<dbReference type="Pfam" id="PF01490">
    <property type="entry name" value="Aa_trans"/>
    <property type="match status" value="1"/>
</dbReference>
<dbReference type="EMBL" id="LN714486">
    <property type="protein sequence ID" value="CEL69698.1"/>
    <property type="molecule type" value="Genomic_DNA"/>
</dbReference>
<feature type="region of interest" description="Disordered" evidence="5">
    <location>
        <begin position="1154"/>
        <end position="1230"/>
    </location>
</feature>
<evidence type="ECO:0000256" key="3">
    <source>
        <dbReference type="ARBA" id="ARBA00022989"/>
    </source>
</evidence>
<comment type="subcellular location">
    <subcellularLocation>
        <location evidence="1">Membrane</location>
    </subcellularLocation>
</comment>
<feature type="transmembrane region" description="Helical" evidence="6">
    <location>
        <begin position="884"/>
        <end position="903"/>
    </location>
</feature>
<feature type="region of interest" description="Disordered" evidence="5">
    <location>
        <begin position="284"/>
        <end position="306"/>
    </location>
</feature>
<feature type="compositionally biased region" description="Basic and acidic residues" evidence="5">
    <location>
        <begin position="1329"/>
        <end position="1371"/>
    </location>
</feature>
<feature type="compositionally biased region" description="Basic and acidic residues" evidence="5">
    <location>
        <begin position="1492"/>
        <end position="1501"/>
    </location>
</feature>
<feature type="region of interest" description="Disordered" evidence="5">
    <location>
        <begin position="210"/>
        <end position="239"/>
    </location>
</feature>
<proteinExistence type="predicted"/>
<evidence type="ECO:0000256" key="1">
    <source>
        <dbReference type="ARBA" id="ARBA00004370"/>
    </source>
</evidence>
<keyword evidence="3 6" id="KW-1133">Transmembrane helix</keyword>
<feature type="compositionally biased region" description="Low complexity" evidence="5">
    <location>
        <begin position="1408"/>
        <end position="1427"/>
    </location>
</feature>
<evidence type="ECO:0000256" key="5">
    <source>
        <dbReference type="SAM" id="MobiDB-lite"/>
    </source>
</evidence>
<feature type="transmembrane region" description="Helical" evidence="6">
    <location>
        <begin position="2117"/>
        <end position="2138"/>
    </location>
</feature>
<feature type="transmembrane region" description="Helical" evidence="6">
    <location>
        <begin position="140"/>
        <end position="164"/>
    </location>
</feature>
<feature type="compositionally biased region" description="Basic and acidic residues" evidence="5">
    <location>
        <begin position="1548"/>
        <end position="1567"/>
    </location>
</feature>
<evidence type="ECO:0000256" key="2">
    <source>
        <dbReference type="ARBA" id="ARBA00022692"/>
    </source>
</evidence>
<evidence type="ECO:0000256" key="4">
    <source>
        <dbReference type="ARBA" id="ARBA00023136"/>
    </source>
</evidence>
<feature type="transmembrane region" description="Helical" evidence="6">
    <location>
        <begin position="2012"/>
        <end position="2032"/>
    </location>
</feature>
<feature type="transmembrane region" description="Helical" evidence="6">
    <location>
        <begin position="924"/>
        <end position="946"/>
    </location>
</feature>
<evidence type="ECO:0000259" key="7">
    <source>
        <dbReference type="Pfam" id="PF01490"/>
    </source>
</evidence>
<gene>
    <name evidence="8" type="ORF">BN1204_054030</name>
</gene>
<feature type="transmembrane region" description="Helical" evidence="6">
    <location>
        <begin position="444"/>
        <end position="467"/>
    </location>
</feature>
<feature type="region of interest" description="Disordered" evidence="5">
    <location>
        <begin position="1681"/>
        <end position="1768"/>
    </location>
</feature>
<feature type="transmembrane region" description="Helical" evidence="6">
    <location>
        <begin position="1934"/>
        <end position="1953"/>
    </location>
</feature>
<feature type="region of interest" description="Disordered" evidence="5">
    <location>
        <begin position="1011"/>
        <end position="1043"/>
    </location>
</feature>
<feature type="compositionally biased region" description="Gly residues" evidence="5">
    <location>
        <begin position="1159"/>
        <end position="1180"/>
    </location>
</feature>
<evidence type="ECO:0000313" key="8">
    <source>
        <dbReference type="EMBL" id="CEL69698.1"/>
    </source>
</evidence>
<feature type="compositionally biased region" description="Polar residues" evidence="5">
    <location>
        <begin position="210"/>
        <end position="225"/>
    </location>
</feature>
<reference evidence="8" key="1">
    <citation type="journal article" date="2015" name="PLoS ONE">
        <title>Comprehensive Evaluation of Toxoplasma gondii VEG and Neospora caninum LIV Genomes with Tachyzoite Stage Transcriptome and Proteome Defines Novel Transcript Features.</title>
        <authorList>
            <person name="Ramaprasad A."/>
            <person name="Mourier T."/>
            <person name="Naeem R."/>
            <person name="Malas T.B."/>
            <person name="Moussa E."/>
            <person name="Panigrahi A."/>
            <person name="Vermont S.J."/>
            <person name="Otto T.D."/>
            <person name="Wastling J."/>
            <person name="Pain A."/>
        </authorList>
    </citation>
    <scope>NUCLEOTIDE SEQUENCE</scope>
    <source>
        <strain evidence="8">Liverpool</strain>
    </source>
</reference>
<accession>A0A0F7UI87</accession>
<feature type="transmembrane region" description="Helical" evidence="6">
    <location>
        <begin position="683"/>
        <end position="705"/>
    </location>
</feature>
<feature type="compositionally biased region" description="Basic and acidic residues" evidence="5">
    <location>
        <begin position="1284"/>
        <end position="1300"/>
    </location>
</feature>
<feature type="compositionally biased region" description="Basic and acidic residues" evidence="5">
    <location>
        <begin position="1395"/>
        <end position="1407"/>
    </location>
</feature>
<feature type="compositionally biased region" description="Low complexity" evidence="5">
    <location>
        <begin position="1743"/>
        <end position="1759"/>
    </location>
</feature>
<dbReference type="PANTHER" id="PTHR16189:SF3">
    <property type="entry name" value="AMINO ACID TRANSPORTER TRANSMEMBRANE DOMAIN-CONTAINING PROTEIN"/>
    <property type="match status" value="1"/>
</dbReference>
<feature type="transmembrane region" description="Helical" evidence="6">
    <location>
        <begin position="842"/>
        <end position="864"/>
    </location>
</feature>
<feature type="transmembrane region" description="Helical" evidence="6">
    <location>
        <begin position="399"/>
        <end position="424"/>
    </location>
</feature>
<organism evidence="8">
    <name type="scientific">Neospora caninum (strain Liverpool)</name>
    <dbReference type="NCBI Taxonomy" id="572307"/>
    <lineage>
        <taxon>Eukaryota</taxon>
        <taxon>Sar</taxon>
        <taxon>Alveolata</taxon>
        <taxon>Apicomplexa</taxon>
        <taxon>Conoidasida</taxon>
        <taxon>Coccidia</taxon>
        <taxon>Eucoccidiorida</taxon>
        <taxon>Eimeriorina</taxon>
        <taxon>Sarcocystidae</taxon>
        <taxon>Neospora</taxon>
    </lineage>
</organism>
<sequence length="2168" mass="227336">MESTGESGRSSAKVSRRVVTLVRWLGRGSKGAKEDGIQEEHSRFIRGATFFKGGRGEDADKRRSILSWLSLRRSSGDADGGKQRAPAFERRRKRYLTVSWKYKKSIGMSASFVFVCNQILASGLTSMPLTLIDFGWLPSLLMNLLFCFLSFMCSLLLLHSVTLIENNQNFNERFEYSATVRHYLAPLHGGAPSLKRFHPLCSAVFSQYSAGSEGTNGARQDTVASLSRGDDSASPSPSAGFSYPYGPAPLLRRFLCMVSLRNAAQQPAASVCTPQNTQTGGEALAGAAEAKRGEREQRRTEDTGKTRACSAASPSVSCVAAPSTWCVPSASSVFLFVASLCNLRKGWSLAVGVATSLYSQVVRGVHSVITRAPPLLPPSFPRTFTMLLHLNTFLSTCSAALLVAYCIDCLFLTGFSFTLFLPLLPTDINPFQSVCGALEWLGSLSALLLRPLLVLFDVVVSFLLAVVSLGHGPLSLLAPWVPSWVSLDGDFASVSGGLLGEAQTGLEGLWMSLSVLVAAITNSLSLPLAYVPAGVSSAVSQFLASLPEAFVAGYTKGSGTQPYAVPSLPFLYALPSQRQIEEVFSGVCTPNCDGAPAPASSSLLPAVVKAFFLPGGNQMAESHSEATLSDLAAAAAGQSLGTEASVCTPCVGHMGITLGYAVTAGICLHLAAADLQDNMQLQFLSFGAIVAAVFQITGSAALVLLRLSSASSFSSLFAFTASSPLSAPLSADGASPVPTPSEGLLGPEGTCAAIPQMPGLRTSGPAAERMVSGAPRLPSAATLAHEPGKASGVLSSPWPSAVVRGSGIGSLVSTFVDAYSFSNALPTWANEIKDDVPVTRTILTSTAFSCAVYFLFGFLCAAAFPAPSASSNVLAAMLPSCTSFVAVACICFFHVFALLPNIVTGQISCRYDLINMAICMDKQSAFFTASKLPWLLYWLLTFSPVFALPSSLLTLSTNVLLNFAAPAVVFIYALHACADGGDFPDAEDLDAKLLADSELSSSLLLSKAEREGGSDFSGETDAHGLSPSPDWASESAPRAGRGSFLSLSPETRAGFSADSPTLSTPVHPSRLVGDSLSTAGSIASVSSPGSRLAVDASGCAGASGLKSCLKPAVAGLRSQGRKKTVITRIDAGAFAGHSAGDEDGLHRLRMEAAEAGSRRGSGGPHPEGSGAMGAFGGASDGGSPSALKRAQTQDVLRSAKASGIGSSSLELHRGGPSHGNAQGGGASGNAGMARVSGAVAGGGCARSREVQRQLHEWLQEYSRQLPDSEVAQLLQRQQQEEEDERRRLKEEEDERRRLKEDEDEQETRRKQLGNAWLRRQALGEMSPSEDEKEHVGEKEETDEEGGKNAEVNKEANETAKDGKGEDARTEVDDGNVDLSKNQDTADVSLEPEADAQTHRGEGAKAEAEATTSVPVSSSISTAHASVSGVTVKASDQQGSAAGDAEESAAGDAEGSAGETGTQEAGSGLLGDSTDDGTRDRNGGHPATGDTPEETKREKETSEGEAVTPVPLGPGEIPVEFAAASAASRFVRRQVRTRRVDAASAALEARQRVKREEQQRAATRDREAPLGGEAAGEDKDVSGEDEGTQGEAAVSREATVVEFSESASSQSLLPGESVSVSPISRTLSPSAPEASLTGPLPSGVSQSPAALAPGEIPVEFAPATAASAFVRRTAKSARIDSVAVALQKKRAERQRKQEMERQERETQVAVGEAKREADPTDSCATEMEDEHTNGPASPSPPSASPSSRPSSLPLSLSADSPRVETPEPFYGACSEERNKALGSETGSPFSVGSLSGQRSFETVVGAGSRVFSWQFLRRAAESFKGVRLASVFTPRPREGRQFGDTPSRRFWSLWSRSGSEESGDGRSPAGLSCQSLVRQCTSRLTLQIPGALRFAQETNSRRGSTSTYASASQAGEETGPRVVVFSWLPTVEQKLVATYVLLLVICFCAVAALAEDMHAFLEALVAHASRATVWLLRLFLGGVWGTASRGAHALVGLLAGVVPGAVSARAADLVAWLLACVSSLGDAVGLLPIPSLDGPAGFALGLVSLAAKSPRAARLLGPLWRLWGAPSAAGVSEGSAADPSMPCASAANDGATAFLPNATDLETGDEEGLWSFEAFFLSLISLLVTAVPLFVYVSPARQRERRRKRLMQRRVSADRPGVRRLDPAW</sequence>
<feature type="compositionally biased region" description="Polar residues" evidence="5">
    <location>
        <begin position="1604"/>
        <end position="1628"/>
    </location>
</feature>
<protein>
    <recommendedName>
        <fullName evidence="7">Amino acid transporter transmembrane domain-containing protein</fullName>
    </recommendedName>
</protein>
<dbReference type="PANTHER" id="PTHR16189">
    <property type="entry name" value="TRANSMEMBRANE PROTEIN 104-RELATED"/>
    <property type="match status" value="1"/>
</dbReference>
<feature type="region of interest" description="Disordered" evidence="5">
    <location>
        <begin position="1272"/>
        <end position="1515"/>
    </location>
</feature>
<feature type="compositionally biased region" description="Basic and acidic residues" evidence="5">
    <location>
        <begin position="289"/>
        <end position="305"/>
    </location>
</feature>
<evidence type="ECO:0000256" key="6">
    <source>
        <dbReference type="SAM" id="Phobius"/>
    </source>
</evidence>
<feature type="transmembrane region" description="Helical" evidence="6">
    <location>
        <begin position="650"/>
        <end position="671"/>
    </location>
</feature>
<dbReference type="InterPro" id="IPR013057">
    <property type="entry name" value="AA_transpt_TM"/>
</dbReference>
<name>A0A0F7UI87_NEOCL</name>
<feature type="region of interest" description="Disordered" evidence="5">
    <location>
        <begin position="1533"/>
        <end position="1649"/>
    </location>
</feature>
<feature type="compositionally biased region" description="Low complexity" evidence="5">
    <location>
        <begin position="1449"/>
        <end position="1471"/>
    </location>
</feature>
<feature type="compositionally biased region" description="Basic and acidic residues" evidence="5">
    <location>
        <begin position="1693"/>
        <end position="1717"/>
    </location>
</feature>
<dbReference type="GO" id="GO:0016020">
    <property type="term" value="C:membrane"/>
    <property type="evidence" value="ECO:0007669"/>
    <property type="project" value="UniProtKB-SubCell"/>
</dbReference>
<feature type="domain" description="Amino acid transporter transmembrane" evidence="7">
    <location>
        <begin position="106"/>
        <end position="186"/>
    </location>
</feature>
<keyword evidence="2 6" id="KW-0812">Transmembrane</keyword>
<keyword evidence="4 6" id="KW-0472">Membrane</keyword>